<dbReference type="PANTHER" id="PTHR40438:SF1">
    <property type="entry name" value="PYRUVOYL-DEPENDENT ARGININE DECARBOXYLASE"/>
    <property type="match status" value="1"/>
</dbReference>
<accession>Q1PZS9</accession>
<dbReference type="GO" id="GO:0006527">
    <property type="term" value="P:L-arginine catabolic process"/>
    <property type="evidence" value="ECO:0007669"/>
    <property type="project" value="InterPro"/>
</dbReference>
<comment type="cofactor">
    <cofactor evidence="1">
        <name>pyruvate</name>
        <dbReference type="ChEBI" id="CHEBI:15361"/>
    </cofactor>
</comment>
<organism evidence="9">
    <name type="scientific">Kuenenia stuttgartiensis</name>
    <dbReference type="NCBI Taxonomy" id="174633"/>
    <lineage>
        <taxon>Bacteria</taxon>
        <taxon>Pseudomonadati</taxon>
        <taxon>Planctomycetota</taxon>
        <taxon>Candidatus Brocadiia</taxon>
        <taxon>Candidatus Brocadiales</taxon>
        <taxon>Candidatus Brocadiaceae</taxon>
        <taxon>Candidatus Kuenenia</taxon>
    </lineage>
</organism>
<dbReference type="SUPFAM" id="SSF56271">
    <property type="entry name" value="Pyruvoyl-dependent histidine and arginine decarboxylases"/>
    <property type="match status" value="1"/>
</dbReference>
<evidence type="ECO:0000256" key="3">
    <source>
        <dbReference type="ARBA" id="ARBA00012426"/>
    </source>
</evidence>
<reference evidence="9" key="2">
    <citation type="submission" date="2006-01" db="EMBL/GenBank/DDBJ databases">
        <authorList>
            <person name="Genoscope"/>
        </authorList>
    </citation>
    <scope>NUCLEOTIDE SEQUENCE</scope>
</reference>
<gene>
    <name evidence="9" type="primary">speA</name>
    <name evidence="9" type="ORF">kustd1842</name>
</gene>
<dbReference type="SFLD" id="SFLDG01170">
    <property type="entry name" value="Pyruvoyl-dependent_arginine_de"/>
    <property type="match status" value="1"/>
</dbReference>
<proteinExistence type="inferred from homology"/>
<dbReference type="PANTHER" id="PTHR40438">
    <property type="entry name" value="PYRUVOYL-DEPENDENT ARGININE DECARBOXYLASE"/>
    <property type="match status" value="1"/>
</dbReference>
<evidence type="ECO:0000256" key="1">
    <source>
        <dbReference type="ARBA" id="ARBA00001928"/>
    </source>
</evidence>
<comment type="catalytic activity">
    <reaction evidence="8">
        <text>L-arginine + H(+) = agmatine + CO2</text>
        <dbReference type="Rhea" id="RHEA:17641"/>
        <dbReference type="ChEBI" id="CHEBI:15378"/>
        <dbReference type="ChEBI" id="CHEBI:16526"/>
        <dbReference type="ChEBI" id="CHEBI:32682"/>
        <dbReference type="ChEBI" id="CHEBI:58145"/>
        <dbReference type="EC" id="4.1.1.19"/>
    </reaction>
</comment>
<evidence type="ECO:0000256" key="8">
    <source>
        <dbReference type="ARBA" id="ARBA00049309"/>
    </source>
</evidence>
<name>Q1PZS9_KUEST</name>
<protein>
    <recommendedName>
        <fullName evidence="4">Pyruvoyl-dependent arginine decarboxylase AaxB</fullName>
        <ecNumber evidence="3">4.1.1.19</ecNumber>
    </recommendedName>
</protein>
<reference evidence="9" key="1">
    <citation type="journal article" date="2006" name="Nature">
        <title>Deciphering the evolution and metabolism of an anammox bacterium from a community genome.</title>
        <authorList>
            <person name="Strous M."/>
            <person name="Pelletier E."/>
            <person name="Mangenot S."/>
            <person name="Rattei T."/>
            <person name="Lehner A."/>
            <person name="Taylor M.W."/>
            <person name="Horn M."/>
            <person name="Daims H."/>
            <person name="Bartol-Mavel D."/>
            <person name="Wincker P."/>
            <person name="Barbe V."/>
            <person name="Fonknechten N."/>
            <person name="Vallenet D."/>
            <person name="Segurens B."/>
            <person name="Schenowitz-Truong C."/>
            <person name="Medigue C."/>
            <person name="Collingro A."/>
            <person name="Snel B."/>
            <person name="Dutilh B.E."/>
            <person name="OpDenCamp H.J.M."/>
            <person name="vanDerDrift C."/>
            <person name="Cirpus I."/>
            <person name="vanDePas-Schoonen K.T."/>
            <person name="Harhangi H.R."/>
            <person name="vanNiftrik L."/>
            <person name="Schmid M."/>
            <person name="Keltjens J."/>
            <person name="vanDeVossenberg J."/>
            <person name="Kartal B."/>
            <person name="Meier H."/>
            <person name="Frishman D."/>
            <person name="Huynen M.A."/>
            <person name="Mewes H."/>
            <person name="Weissenbach J."/>
            <person name="Jetten M.S.M."/>
            <person name="Wagner M."/>
            <person name="LePaslier D."/>
        </authorList>
    </citation>
    <scope>NUCLEOTIDE SEQUENCE</scope>
</reference>
<evidence type="ECO:0000256" key="7">
    <source>
        <dbReference type="ARBA" id="ARBA00023317"/>
    </source>
</evidence>
<dbReference type="InterPro" id="IPR016105">
    <property type="entry name" value="Pyr-dep_his/arg-deCO2ase_sand"/>
</dbReference>
<dbReference type="HAMAP" id="MF_01404">
    <property type="entry name" value="PvlArgDC"/>
    <property type="match status" value="1"/>
</dbReference>
<evidence type="ECO:0000256" key="2">
    <source>
        <dbReference type="ARBA" id="ARBA00008611"/>
    </source>
</evidence>
<dbReference type="NCBIfam" id="TIGR00286">
    <property type="entry name" value="pyruvoyl-dependent arginine decarboxylase"/>
    <property type="match status" value="1"/>
</dbReference>
<sequence length="230" mass="25732">MIIMLLFILKFVSLPEFFSFYKLYTINHSRQNSFHFINLTQSTILEGIIIMMIPKMVFFTKGVGKHKDKLQSFELALRKAGIEKCNLVRVSSICPPNCKIISKPQGVPMLKAGQVVFCVMSENSTCEPNRMITASVGMAIPSTVGYGYLSEHHAFGETEEKSGDYAEDLAASMLASTLGIEFDPEKNYDERKEIYRMSGKIVKTRNITQAARGDKHGLWTTVVAAAVFVL</sequence>
<dbReference type="SFLD" id="SFLDS00055">
    <property type="entry name" value="Pyruvoyl-Dependent_Histidine/A"/>
    <property type="match status" value="1"/>
</dbReference>
<evidence type="ECO:0000256" key="5">
    <source>
        <dbReference type="ARBA" id="ARBA00022793"/>
    </source>
</evidence>
<evidence type="ECO:0000313" key="9">
    <source>
        <dbReference type="EMBL" id="CAJ72587.1"/>
    </source>
</evidence>
<evidence type="ECO:0000256" key="4">
    <source>
        <dbReference type="ARBA" id="ARBA00014727"/>
    </source>
</evidence>
<keyword evidence="7" id="KW-0670">Pyruvate</keyword>
<keyword evidence="5" id="KW-0210">Decarboxylase</keyword>
<dbReference type="EC" id="4.1.1.19" evidence="3"/>
<dbReference type="Gene3D" id="3.30.60.30">
    <property type="match status" value="1"/>
</dbReference>
<dbReference type="Pfam" id="PF01862">
    <property type="entry name" value="PvlArgDC"/>
    <property type="match status" value="1"/>
</dbReference>
<dbReference type="InterPro" id="IPR016104">
    <property type="entry name" value="Pyr-dep_his/arg-deCO2ase"/>
</dbReference>
<dbReference type="EMBL" id="CT573072">
    <property type="protein sequence ID" value="CAJ72587.1"/>
    <property type="molecule type" value="Genomic_DNA"/>
</dbReference>
<dbReference type="AlphaFoldDB" id="Q1PZS9"/>
<dbReference type="InterPro" id="IPR002724">
    <property type="entry name" value="Pyruvoyl-dep_arg_deCO2ase"/>
</dbReference>
<dbReference type="Gene3D" id="3.50.20.10">
    <property type="entry name" value="Pyruvoyl-Dependent Histidine Decarboxylase, subunit B"/>
    <property type="match status" value="1"/>
</dbReference>
<comment type="similarity">
    <text evidence="2">Belongs to the pyruvoyl-dependent arginine decarboxylase family.</text>
</comment>
<dbReference type="GO" id="GO:0008792">
    <property type="term" value="F:arginine decarboxylase activity"/>
    <property type="evidence" value="ECO:0007669"/>
    <property type="project" value="UniProtKB-EC"/>
</dbReference>
<evidence type="ECO:0000256" key="6">
    <source>
        <dbReference type="ARBA" id="ARBA00023239"/>
    </source>
</evidence>
<keyword evidence="6 9" id="KW-0456">Lyase</keyword>